<feature type="region of interest" description="Disordered" evidence="1">
    <location>
        <begin position="18"/>
        <end position="58"/>
    </location>
</feature>
<feature type="compositionally biased region" description="Polar residues" evidence="1">
    <location>
        <begin position="18"/>
        <end position="46"/>
    </location>
</feature>
<reference evidence="2 3" key="1">
    <citation type="journal article" date="2021" name="Commun. Biol.">
        <title>The genome of Shorea leprosula (Dipterocarpaceae) highlights the ecological relevance of drought in aseasonal tropical rainforests.</title>
        <authorList>
            <person name="Ng K.K.S."/>
            <person name="Kobayashi M.J."/>
            <person name="Fawcett J.A."/>
            <person name="Hatakeyama M."/>
            <person name="Paape T."/>
            <person name="Ng C.H."/>
            <person name="Ang C.C."/>
            <person name="Tnah L.H."/>
            <person name="Lee C.T."/>
            <person name="Nishiyama T."/>
            <person name="Sese J."/>
            <person name="O'Brien M.J."/>
            <person name="Copetti D."/>
            <person name="Mohd Noor M.I."/>
            <person name="Ong R.C."/>
            <person name="Putra M."/>
            <person name="Sireger I.Z."/>
            <person name="Indrioko S."/>
            <person name="Kosugi Y."/>
            <person name="Izuno A."/>
            <person name="Isagi Y."/>
            <person name="Lee S.L."/>
            <person name="Shimizu K.K."/>
        </authorList>
    </citation>
    <scope>NUCLEOTIDE SEQUENCE [LARGE SCALE GENOMIC DNA]</scope>
    <source>
        <strain evidence="2">214</strain>
    </source>
</reference>
<evidence type="ECO:0000313" key="3">
    <source>
        <dbReference type="Proteomes" id="UP001054252"/>
    </source>
</evidence>
<dbReference type="Proteomes" id="UP001054252">
    <property type="component" value="Unassembled WGS sequence"/>
</dbReference>
<sequence>MPKRKQINLVRVLPNNQIEDGLPSSPSINNEVEPSQQLAPSGNNEAPSPPPKKPRGPTLMSHIWELEKGVKVNVVFDANCHLVGKEGYILTRFLGTVVRKLDVPPISYKEWKGYASNL</sequence>
<dbReference type="AlphaFoldDB" id="A0AAV5L9Y3"/>
<evidence type="ECO:0000256" key="1">
    <source>
        <dbReference type="SAM" id="MobiDB-lite"/>
    </source>
</evidence>
<evidence type="ECO:0000313" key="2">
    <source>
        <dbReference type="EMBL" id="GKV33962.1"/>
    </source>
</evidence>
<comment type="caution">
    <text evidence="2">The sequence shown here is derived from an EMBL/GenBank/DDBJ whole genome shotgun (WGS) entry which is preliminary data.</text>
</comment>
<organism evidence="2 3">
    <name type="scientific">Rubroshorea leprosula</name>
    <dbReference type="NCBI Taxonomy" id="152421"/>
    <lineage>
        <taxon>Eukaryota</taxon>
        <taxon>Viridiplantae</taxon>
        <taxon>Streptophyta</taxon>
        <taxon>Embryophyta</taxon>
        <taxon>Tracheophyta</taxon>
        <taxon>Spermatophyta</taxon>
        <taxon>Magnoliopsida</taxon>
        <taxon>eudicotyledons</taxon>
        <taxon>Gunneridae</taxon>
        <taxon>Pentapetalae</taxon>
        <taxon>rosids</taxon>
        <taxon>malvids</taxon>
        <taxon>Malvales</taxon>
        <taxon>Dipterocarpaceae</taxon>
        <taxon>Rubroshorea</taxon>
    </lineage>
</organism>
<accession>A0AAV5L9Y3</accession>
<gene>
    <name evidence="2" type="ORF">SLEP1_g42395</name>
</gene>
<dbReference type="EMBL" id="BPVZ01000103">
    <property type="protein sequence ID" value="GKV33962.1"/>
    <property type="molecule type" value="Genomic_DNA"/>
</dbReference>
<proteinExistence type="predicted"/>
<protein>
    <submittedName>
        <fullName evidence="2">Uncharacterized protein</fullName>
    </submittedName>
</protein>
<name>A0AAV5L9Y3_9ROSI</name>
<keyword evidence="3" id="KW-1185">Reference proteome</keyword>